<reference evidence="6" key="1">
    <citation type="submission" date="2016-10" db="EMBL/GenBank/DDBJ databases">
        <authorList>
            <person name="Varghese N."/>
            <person name="Submissions S."/>
        </authorList>
    </citation>
    <scope>NUCLEOTIDE SEQUENCE [LARGE SCALE GENOMIC DNA]</scope>
    <source>
        <strain evidence="6">DSM 44234</strain>
    </source>
</reference>
<evidence type="ECO:0000256" key="2">
    <source>
        <dbReference type="ARBA" id="ARBA00022801"/>
    </source>
</evidence>
<dbReference type="RefSeq" id="WP_068742367.1">
    <property type="nucleotide sequence ID" value="NZ_CBDRGN010000002.1"/>
</dbReference>
<gene>
    <name evidence="5" type="ORF">SAMN04489793_5204</name>
</gene>
<feature type="domain" description="Uracil-DNA glycosylase-like" evidence="4">
    <location>
        <begin position="17"/>
        <end position="178"/>
    </location>
</feature>
<dbReference type="PANTHER" id="PTHR12159">
    <property type="entry name" value="G/T AND G/U MISMATCH-SPECIFIC DNA GLYCOSYLASE"/>
    <property type="match status" value="1"/>
</dbReference>
<dbReference type="InterPro" id="IPR036895">
    <property type="entry name" value="Uracil-DNA_glycosylase-like_sf"/>
</dbReference>
<dbReference type="SUPFAM" id="SSF52141">
    <property type="entry name" value="Uracil-DNA glycosylase-like"/>
    <property type="match status" value="1"/>
</dbReference>
<dbReference type="InterPro" id="IPR005122">
    <property type="entry name" value="Uracil-DNA_glycosylase-like"/>
</dbReference>
<dbReference type="SMART" id="SM00987">
    <property type="entry name" value="UreE_C"/>
    <property type="match status" value="1"/>
</dbReference>
<dbReference type="SMART" id="SM00986">
    <property type="entry name" value="UDG"/>
    <property type="match status" value="1"/>
</dbReference>
<dbReference type="NCBIfam" id="NF007570">
    <property type="entry name" value="PRK10201.1"/>
    <property type="match status" value="1"/>
</dbReference>
<dbReference type="GO" id="GO:0006285">
    <property type="term" value="P:base-excision repair, AP site formation"/>
    <property type="evidence" value="ECO:0007669"/>
    <property type="project" value="InterPro"/>
</dbReference>
<dbReference type="EMBL" id="FNSA01000003">
    <property type="protein sequence ID" value="SED56185.1"/>
    <property type="molecule type" value="Genomic_DNA"/>
</dbReference>
<evidence type="ECO:0000256" key="3">
    <source>
        <dbReference type="ARBA" id="ARBA00023204"/>
    </source>
</evidence>
<dbReference type="PANTHER" id="PTHR12159:SF9">
    <property type="entry name" value="G_T MISMATCH-SPECIFIC THYMINE DNA GLYCOSYLASE"/>
    <property type="match status" value="1"/>
</dbReference>
<keyword evidence="6" id="KW-1185">Reference proteome</keyword>
<dbReference type="InterPro" id="IPR015637">
    <property type="entry name" value="MUG/TDG"/>
</dbReference>
<accession>A0A1H5BP40</accession>
<dbReference type="Gene3D" id="3.40.470.10">
    <property type="entry name" value="Uracil-DNA glycosylase-like domain"/>
    <property type="match status" value="1"/>
</dbReference>
<evidence type="ECO:0000313" key="5">
    <source>
        <dbReference type="EMBL" id="SED56185.1"/>
    </source>
</evidence>
<dbReference type="OrthoDB" id="9799921at2"/>
<organism evidence="5 6">
    <name type="scientific">Tsukamurella tyrosinosolvens</name>
    <dbReference type="NCBI Taxonomy" id="57704"/>
    <lineage>
        <taxon>Bacteria</taxon>
        <taxon>Bacillati</taxon>
        <taxon>Actinomycetota</taxon>
        <taxon>Actinomycetes</taxon>
        <taxon>Mycobacteriales</taxon>
        <taxon>Tsukamurellaceae</taxon>
        <taxon>Tsukamurella</taxon>
    </lineage>
</organism>
<evidence type="ECO:0000256" key="1">
    <source>
        <dbReference type="ARBA" id="ARBA00022763"/>
    </source>
</evidence>
<dbReference type="AlphaFoldDB" id="A0A1H5BP40"/>
<dbReference type="STRING" id="57704.SAMN04489793_5204"/>
<keyword evidence="2" id="KW-0378">Hydrolase</keyword>
<dbReference type="GO" id="GO:0008263">
    <property type="term" value="F:pyrimidine-specific mismatch base pair DNA N-glycosylase activity"/>
    <property type="evidence" value="ECO:0007669"/>
    <property type="project" value="TreeGrafter"/>
</dbReference>
<keyword evidence="3" id="KW-0234">DNA repair</keyword>
<dbReference type="Proteomes" id="UP000182241">
    <property type="component" value="Unassembled WGS sequence"/>
</dbReference>
<evidence type="ECO:0000313" key="6">
    <source>
        <dbReference type="Proteomes" id="UP000182241"/>
    </source>
</evidence>
<evidence type="ECO:0000259" key="4">
    <source>
        <dbReference type="SMART" id="SM00986"/>
    </source>
</evidence>
<dbReference type="Pfam" id="PF03167">
    <property type="entry name" value="UDG"/>
    <property type="match status" value="1"/>
</dbReference>
<proteinExistence type="predicted"/>
<sequence length="201" mass="21176">MGFTREQLLAYSDTTVPDLLGPDCRLLFSGINPGLWTAATGAHFARPGNRFYPALYGAGIVDHVIDATDGMSFADRNALVDAGIGITNVAPRATAKASELTAEELREGGEALVERVLQVAPRILAVLGITAYRTAFHEPKAVPGPQERTIGETRVWVLPNPSGLNAHETVDTLAAAYRRAAEAAGISLRPAGTRPPGPAPV</sequence>
<name>A0A1H5BP40_TSUTY</name>
<dbReference type="CDD" id="cd10028">
    <property type="entry name" value="UDG-F2_TDG_MUG"/>
    <property type="match status" value="1"/>
</dbReference>
<keyword evidence="1" id="KW-0227">DNA damage</keyword>
<protein>
    <submittedName>
        <fullName evidence="5">G/U mismatch-specific uracil-DNA glycosylase</fullName>
    </submittedName>
</protein>
<dbReference type="GO" id="GO:0004844">
    <property type="term" value="F:uracil DNA N-glycosylase activity"/>
    <property type="evidence" value="ECO:0007669"/>
    <property type="project" value="TreeGrafter"/>
</dbReference>